<evidence type="ECO:0000313" key="2">
    <source>
        <dbReference type="Proteomes" id="UP000005801"/>
    </source>
</evidence>
<reference evidence="1 2" key="1">
    <citation type="submission" date="2007-06" db="EMBL/GenBank/DDBJ databases">
        <authorList>
            <person name="Shimkets L."/>
            <person name="Ferriera S."/>
            <person name="Johnson J."/>
            <person name="Kravitz S."/>
            <person name="Beeson K."/>
            <person name="Sutton G."/>
            <person name="Rogers Y.-H."/>
            <person name="Friedman R."/>
            <person name="Frazier M."/>
            <person name="Venter J.C."/>
        </authorList>
    </citation>
    <scope>NUCLEOTIDE SEQUENCE [LARGE SCALE GENOMIC DNA]</scope>
    <source>
        <strain evidence="1 2">SIR-1</strain>
    </source>
</reference>
<dbReference type="STRING" id="391625.PPSIR1_11550"/>
<protein>
    <recommendedName>
        <fullName evidence="3">AB hydrolase-1 domain-containing protein</fullName>
    </recommendedName>
</protein>
<evidence type="ECO:0008006" key="3">
    <source>
        <dbReference type="Google" id="ProtNLM"/>
    </source>
</evidence>
<dbReference type="Proteomes" id="UP000005801">
    <property type="component" value="Unassembled WGS sequence"/>
</dbReference>
<comment type="caution">
    <text evidence="1">The sequence shown here is derived from an EMBL/GenBank/DDBJ whole genome shotgun (WGS) entry which is preliminary data.</text>
</comment>
<sequence>MPVALLHGAMRGPKGMLPTARALEGAGFRARAFGYATRRRDLAGHAESLEAELRAWLGSEGPEAIGLLTHSMGGLVARALLDRPSFRAWAPRQRMVMLAPPNQGSSLAQQLHDFPPFHWVYGRAAAELQPGPIARLAPPPDSCATLILVGGRGDSRGYNPLIAGDDDGVVATADTPLPGVSSEFVGGLHSTLQWRKDVLDRAARFLGTSEAG</sequence>
<dbReference type="SUPFAM" id="SSF53474">
    <property type="entry name" value="alpha/beta-Hydrolases"/>
    <property type="match status" value="1"/>
</dbReference>
<gene>
    <name evidence="1" type="ORF">PPSIR1_11550</name>
</gene>
<evidence type="ECO:0000313" key="1">
    <source>
        <dbReference type="EMBL" id="EDM80408.1"/>
    </source>
</evidence>
<proteinExistence type="predicted"/>
<dbReference type="EMBL" id="ABCS01000011">
    <property type="protein sequence ID" value="EDM80408.1"/>
    <property type="molecule type" value="Genomic_DNA"/>
</dbReference>
<dbReference type="PANTHER" id="PTHR37946:SF1">
    <property type="entry name" value="SLL1969 PROTEIN"/>
    <property type="match status" value="1"/>
</dbReference>
<dbReference type="PANTHER" id="PTHR37946">
    <property type="entry name" value="SLL1969 PROTEIN"/>
    <property type="match status" value="1"/>
</dbReference>
<accession>A6G1B3</accession>
<dbReference type="InterPro" id="IPR029058">
    <property type="entry name" value="AB_hydrolase_fold"/>
</dbReference>
<dbReference type="Gene3D" id="3.40.50.1820">
    <property type="entry name" value="alpha/beta hydrolase"/>
    <property type="match status" value="1"/>
</dbReference>
<organism evidence="1 2">
    <name type="scientific">Plesiocystis pacifica SIR-1</name>
    <dbReference type="NCBI Taxonomy" id="391625"/>
    <lineage>
        <taxon>Bacteria</taxon>
        <taxon>Pseudomonadati</taxon>
        <taxon>Myxococcota</taxon>
        <taxon>Polyangia</taxon>
        <taxon>Nannocystales</taxon>
        <taxon>Nannocystaceae</taxon>
        <taxon>Plesiocystis</taxon>
    </lineage>
</organism>
<dbReference type="AlphaFoldDB" id="A6G1B3"/>
<name>A6G1B3_9BACT</name>
<keyword evidence="2" id="KW-1185">Reference proteome</keyword>
<dbReference type="eggNOG" id="COG1075">
    <property type="taxonomic scope" value="Bacteria"/>
</dbReference>